<evidence type="ECO:0000256" key="2">
    <source>
        <dbReference type="ARBA" id="ARBA00018953"/>
    </source>
</evidence>
<dbReference type="SUPFAM" id="SSF52151">
    <property type="entry name" value="FabD/lysophospholipase-like"/>
    <property type="match status" value="1"/>
</dbReference>
<dbReference type="PANTHER" id="PTHR42681">
    <property type="entry name" value="MALONYL-COA-ACYL CARRIER PROTEIN TRANSACYLASE, MITOCHONDRIAL"/>
    <property type="match status" value="1"/>
</dbReference>
<dbReference type="InterPro" id="IPR004410">
    <property type="entry name" value="Malonyl_CoA-ACP_transAc_FabD"/>
</dbReference>
<comment type="similarity">
    <text evidence="6">Belongs to the fabD family.</text>
</comment>
<feature type="active site" evidence="7">
    <location>
        <position position="202"/>
    </location>
</feature>
<dbReference type="GO" id="GO:0004314">
    <property type="term" value="F:[acyl-carrier-protein] S-malonyltransferase activity"/>
    <property type="evidence" value="ECO:0007669"/>
    <property type="project" value="UniProtKB-EC"/>
</dbReference>
<dbReference type="SUPFAM" id="SSF55048">
    <property type="entry name" value="Probable ACP-binding domain of malonyl-CoA ACP transacylase"/>
    <property type="match status" value="1"/>
</dbReference>
<dbReference type="PANTHER" id="PTHR42681:SF1">
    <property type="entry name" value="MALONYL-COA-ACYL CARRIER PROTEIN TRANSACYLASE, MITOCHONDRIAL"/>
    <property type="match status" value="1"/>
</dbReference>
<accession>A0A444JFN3</accession>
<keyword evidence="4 6" id="KW-0012">Acyltransferase</keyword>
<comment type="catalytic activity">
    <reaction evidence="5 6">
        <text>holo-[ACP] + malonyl-CoA = malonyl-[ACP] + CoA</text>
        <dbReference type="Rhea" id="RHEA:41792"/>
        <dbReference type="Rhea" id="RHEA-COMP:9623"/>
        <dbReference type="Rhea" id="RHEA-COMP:9685"/>
        <dbReference type="ChEBI" id="CHEBI:57287"/>
        <dbReference type="ChEBI" id="CHEBI:57384"/>
        <dbReference type="ChEBI" id="CHEBI:64479"/>
        <dbReference type="ChEBI" id="CHEBI:78449"/>
        <dbReference type="EC" id="2.3.1.39"/>
    </reaction>
</comment>
<evidence type="ECO:0000256" key="6">
    <source>
        <dbReference type="PIRNR" id="PIRNR000446"/>
    </source>
</evidence>
<evidence type="ECO:0000313" key="10">
    <source>
        <dbReference type="Proteomes" id="UP000288892"/>
    </source>
</evidence>
<keyword evidence="3 6" id="KW-0808">Transferase</keyword>
<dbReference type="AlphaFoldDB" id="A0A444JFN3"/>
<dbReference type="InterPro" id="IPR001227">
    <property type="entry name" value="Ac_transferase_dom_sf"/>
</dbReference>
<evidence type="ECO:0000256" key="4">
    <source>
        <dbReference type="ARBA" id="ARBA00023315"/>
    </source>
</evidence>
<dbReference type="PIRSF" id="PIRSF000446">
    <property type="entry name" value="Mct"/>
    <property type="match status" value="1"/>
</dbReference>
<feature type="domain" description="Malonyl-CoA:ACP transacylase (MAT)" evidence="8">
    <location>
        <begin position="7"/>
        <end position="304"/>
    </location>
</feature>
<evidence type="ECO:0000256" key="7">
    <source>
        <dbReference type="PIRSR" id="PIRSR000446-1"/>
    </source>
</evidence>
<dbReference type="Proteomes" id="UP000288892">
    <property type="component" value="Unassembled WGS sequence"/>
</dbReference>
<dbReference type="InterPro" id="IPR014043">
    <property type="entry name" value="Acyl_transferase_dom"/>
</dbReference>
<dbReference type="Pfam" id="PF00698">
    <property type="entry name" value="Acyl_transf_1"/>
    <property type="match status" value="1"/>
</dbReference>
<dbReference type="GO" id="GO:0005829">
    <property type="term" value="C:cytosol"/>
    <property type="evidence" value="ECO:0007669"/>
    <property type="project" value="TreeGrafter"/>
</dbReference>
<dbReference type="SMART" id="SM00827">
    <property type="entry name" value="PKS_AT"/>
    <property type="match status" value="1"/>
</dbReference>
<dbReference type="InterPro" id="IPR050858">
    <property type="entry name" value="Mal-CoA-ACP_Trans/PKS_FabD"/>
</dbReference>
<dbReference type="InterPro" id="IPR016036">
    <property type="entry name" value="Malonyl_transacylase_ACP-bd"/>
</dbReference>
<organism evidence="9 10">
    <name type="scientific">Candidatus Electrothrix marina</name>
    <dbReference type="NCBI Taxonomy" id="1859130"/>
    <lineage>
        <taxon>Bacteria</taxon>
        <taxon>Pseudomonadati</taxon>
        <taxon>Thermodesulfobacteriota</taxon>
        <taxon>Desulfobulbia</taxon>
        <taxon>Desulfobulbales</taxon>
        <taxon>Desulfobulbaceae</taxon>
        <taxon>Candidatus Electrothrix</taxon>
    </lineage>
</organism>
<evidence type="ECO:0000259" key="8">
    <source>
        <dbReference type="SMART" id="SM00827"/>
    </source>
</evidence>
<feature type="active site" evidence="7">
    <location>
        <position position="93"/>
    </location>
</feature>
<dbReference type="Gene3D" id="3.40.366.10">
    <property type="entry name" value="Malonyl-Coenzyme A Acyl Carrier Protein, domain 2"/>
    <property type="match status" value="1"/>
</dbReference>
<proteinExistence type="inferred from homology"/>
<dbReference type="InterPro" id="IPR016035">
    <property type="entry name" value="Acyl_Trfase/lysoPLipase"/>
</dbReference>
<dbReference type="EMBL" id="MTKS01000075">
    <property type="protein sequence ID" value="RWX51827.1"/>
    <property type="molecule type" value="Genomic_DNA"/>
</dbReference>
<dbReference type="InterPro" id="IPR024925">
    <property type="entry name" value="Malonyl_CoA-ACP_transAc"/>
</dbReference>
<dbReference type="NCBIfam" id="TIGR00128">
    <property type="entry name" value="fabD"/>
    <property type="match status" value="1"/>
</dbReference>
<dbReference type="Gene3D" id="3.30.70.250">
    <property type="entry name" value="Malonyl-CoA ACP transacylase, ACP-binding"/>
    <property type="match status" value="1"/>
</dbReference>
<evidence type="ECO:0000256" key="5">
    <source>
        <dbReference type="ARBA" id="ARBA00048462"/>
    </source>
</evidence>
<gene>
    <name evidence="9" type="ORF">VU01_10752</name>
</gene>
<evidence type="ECO:0000256" key="3">
    <source>
        <dbReference type="ARBA" id="ARBA00022679"/>
    </source>
</evidence>
<reference evidence="9 10" key="1">
    <citation type="submission" date="2017-01" db="EMBL/GenBank/DDBJ databases">
        <title>The cable genome- insights into the physiology and evolution of filamentous bacteria capable of sulfide oxidation via long distance electron transfer.</title>
        <authorList>
            <person name="Schreiber L."/>
            <person name="Bjerg J.T."/>
            <person name="Boggild A."/>
            <person name="Van De Vossenberg J."/>
            <person name="Meysman F."/>
            <person name="Nielsen L.P."/>
            <person name="Schramm A."/>
            <person name="Kjeldsen K.U."/>
        </authorList>
    </citation>
    <scope>NUCLEOTIDE SEQUENCE [LARGE SCALE GENOMIC DNA]</scope>
    <source>
        <strain evidence="9">A5</strain>
    </source>
</reference>
<protein>
    <recommendedName>
        <fullName evidence="2 6">Malonyl CoA-acyl carrier protein transacylase</fullName>
        <ecNumber evidence="1 6">2.3.1.39</ecNumber>
    </recommendedName>
</protein>
<evidence type="ECO:0000313" key="9">
    <source>
        <dbReference type="EMBL" id="RWX51827.1"/>
    </source>
</evidence>
<evidence type="ECO:0000256" key="1">
    <source>
        <dbReference type="ARBA" id="ARBA00013258"/>
    </source>
</evidence>
<keyword evidence="10" id="KW-1185">Reference proteome</keyword>
<dbReference type="EC" id="2.3.1.39" evidence="1 6"/>
<dbReference type="GO" id="GO:0006633">
    <property type="term" value="P:fatty acid biosynthetic process"/>
    <property type="evidence" value="ECO:0007669"/>
    <property type="project" value="TreeGrafter"/>
</dbReference>
<comment type="caution">
    <text evidence="9">The sequence shown here is derived from an EMBL/GenBank/DDBJ whole genome shotgun (WGS) entry which is preliminary data.</text>
</comment>
<name>A0A444JFN3_9BACT</name>
<sequence>MKKTAILFPGQGSQYIGMGQALIEADQEAAALMEMAEEVSGFPLKKLCLEGPIEDLTRVLHLQPALTAINLICWQQLKKALPDLVPAYAGGHSLGEYSALQAAGVLSAEDTMTLVTKRGEFMEREGAANPGGMLAVLGLTIEEIDNLLKNYTGAGIVVVANHNAEQQIIISGDQKGLDGFSEMCRENGAKKIVALKVSVANHSPLVAGAVEDFSACMAEVQFNTPQIPVLFNVTASQETGPEAIRDIMGRQIASRVRWYESMNRMIEDGVEVFVELGPKTVLSGMMRKILPRKSPVTCVQLDSPELLEKAVDIITG</sequence>